<keyword evidence="5 6" id="KW-0472">Membrane</keyword>
<evidence type="ECO:0000259" key="7">
    <source>
        <dbReference type="Pfam" id="PF06271"/>
    </source>
</evidence>
<evidence type="ECO:0000256" key="2">
    <source>
        <dbReference type="ARBA" id="ARBA00022475"/>
    </source>
</evidence>
<dbReference type="RefSeq" id="WP_087073035.1">
    <property type="nucleotide sequence ID" value="NZ_CP020809.1"/>
</dbReference>
<accession>A0A1Y0BXB9</accession>
<protein>
    <recommendedName>
        <fullName evidence="7">RDD domain-containing protein</fullName>
    </recommendedName>
</protein>
<evidence type="ECO:0000313" key="9">
    <source>
        <dbReference type="Proteomes" id="UP000195331"/>
    </source>
</evidence>
<name>A0A1Y0BXB9_9MYCO</name>
<feature type="transmembrane region" description="Helical" evidence="6">
    <location>
        <begin position="99"/>
        <end position="121"/>
    </location>
</feature>
<evidence type="ECO:0000256" key="1">
    <source>
        <dbReference type="ARBA" id="ARBA00004651"/>
    </source>
</evidence>
<proteinExistence type="predicted"/>
<gene>
    <name evidence="8" type="ORF">BTO20_02340</name>
</gene>
<dbReference type="InterPro" id="IPR051791">
    <property type="entry name" value="Pra-immunoreactive"/>
</dbReference>
<feature type="domain" description="RDD" evidence="7">
    <location>
        <begin position="8"/>
        <end position="133"/>
    </location>
</feature>
<reference evidence="8 9" key="1">
    <citation type="submission" date="2017-04" db="EMBL/GenBank/DDBJ databases">
        <title>Whole Genome Sequence of 1,4-Dioxane Degrading Bacterium Mycobacterium dioxanotrophicus PH-06.</title>
        <authorList>
            <person name="He Y."/>
        </authorList>
    </citation>
    <scope>NUCLEOTIDE SEQUENCE [LARGE SCALE GENOMIC DNA]</scope>
    <source>
        <strain evidence="8 9">PH-06</strain>
    </source>
</reference>
<feature type="transmembrane region" description="Helical" evidence="6">
    <location>
        <begin position="54"/>
        <end position="87"/>
    </location>
</feature>
<dbReference type="EMBL" id="CP020809">
    <property type="protein sequence ID" value="ART67581.1"/>
    <property type="molecule type" value="Genomic_DNA"/>
</dbReference>
<dbReference type="AlphaFoldDB" id="A0A1Y0BXB9"/>
<dbReference type="PANTHER" id="PTHR36115">
    <property type="entry name" value="PROLINE-RICH ANTIGEN HOMOLOG-RELATED"/>
    <property type="match status" value="1"/>
</dbReference>
<organism evidence="8 9">
    <name type="scientific">Mycobacterium dioxanotrophicus</name>
    <dbReference type="NCBI Taxonomy" id="482462"/>
    <lineage>
        <taxon>Bacteria</taxon>
        <taxon>Bacillati</taxon>
        <taxon>Actinomycetota</taxon>
        <taxon>Actinomycetes</taxon>
        <taxon>Mycobacteriales</taxon>
        <taxon>Mycobacteriaceae</taxon>
        <taxon>Mycobacterium</taxon>
    </lineage>
</organism>
<dbReference type="KEGG" id="mdx:BTO20_02340"/>
<dbReference type="Proteomes" id="UP000195331">
    <property type="component" value="Chromosome"/>
</dbReference>
<feature type="transmembrane region" description="Helical" evidence="6">
    <location>
        <begin position="21"/>
        <end position="42"/>
    </location>
</feature>
<evidence type="ECO:0000256" key="6">
    <source>
        <dbReference type="SAM" id="Phobius"/>
    </source>
</evidence>
<evidence type="ECO:0000313" key="8">
    <source>
        <dbReference type="EMBL" id="ART67581.1"/>
    </source>
</evidence>
<evidence type="ECO:0000256" key="4">
    <source>
        <dbReference type="ARBA" id="ARBA00022989"/>
    </source>
</evidence>
<dbReference type="GO" id="GO:0005886">
    <property type="term" value="C:plasma membrane"/>
    <property type="evidence" value="ECO:0007669"/>
    <property type="project" value="UniProtKB-SubCell"/>
</dbReference>
<dbReference type="InterPro" id="IPR010432">
    <property type="entry name" value="RDD"/>
</dbReference>
<dbReference type="OrthoDB" id="5245023at2"/>
<keyword evidence="4 6" id="KW-1133">Transmembrane helix</keyword>
<evidence type="ECO:0000256" key="3">
    <source>
        <dbReference type="ARBA" id="ARBA00022692"/>
    </source>
</evidence>
<sequence length="142" mass="15021">MSQGTRPAGIVSRGVAAVIDLAVVGIVLSALYVGLILTRLMFGPTTFSLPTLSAIFSSLVMFVVSILYLAGCWAVSGCTAGAVVMGLRVVSRRSERLGPVVALLRAVAYVLFPVGLLWVAVDARRRSLQDIVLGTRVVYARV</sequence>
<evidence type="ECO:0000256" key="5">
    <source>
        <dbReference type="ARBA" id="ARBA00023136"/>
    </source>
</evidence>
<keyword evidence="3 6" id="KW-0812">Transmembrane</keyword>
<keyword evidence="9" id="KW-1185">Reference proteome</keyword>
<keyword evidence="2" id="KW-1003">Cell membrane</keyword>
<dbReference type="Pfam" id="PF06271">
    <property type="entry name" value="RDD"/>
    <property type="match status" value="1"/>
</dbReference>
<comment type="subcellular location">
    <subcellularLocation>
        <location evidence="1">Cell membrane</location>
        <topology evidence="1">Multi-pass membrane protein</topology>
    </subcellularLocation>
</comment>